<dbReference type="PANTHER" id="PTHR43479:SF11">
    <property type="entry name" value="ACREF_ENVCD OPERON REPRESSOR-RELATED"/>
    <property type="match status" value="1"/>
</dbReference>
<evidence type="ECO:0000313" key="4">
    <source>
        <dbReference type="EMBL" id="KWX20023.1"/>
    </source>
</evidence>
<dbReference type="PROSITE" id="PS50977">
    <property type="entry name" value="HTH_TETR_2"/>
    <property type="match status" value="1"/>
</dbReference>
<dbReference type="PANTHER" id="PTHR43479">
    <property type="entry name" value="ACREF/ENVCD OPERON REPRESSOR-RELATED"/>
    <property type="match status" value="1"/>
</dbReference>
<dbReference type="STRING" id="59750.AWC31_32435"/>
<sequence length="205" mass="22383">MTPVRPYRGIEAADRLAQRRGQLLEAGLDVLGADGAELTVRAVCQRAGLAARYFYESFNDKNDFIAAVYDWVIADIATSTQAAVAAVPVPEQTTAGMANIVRIIADDPRIGRLLFSTKLSNEVLARKRVEGIGFFAALFGQHAGDTLRVQENDQLRAMGYFAVGGVTHTISAWLSGEIAFTPEQLVDRLRSMLDALAGRPYRNRP</sequence>
<dbReference type="InterPro" id="IPR050624">
    <property type="entry name" value="HTH-type_Tx_Regulator"/>
</dbReference>
<dbReference type="Pfam" id="PF00440">
    <property type="entry name" value="TetR_N"/>
    <property type="match status" value="1"/>
</dbReference>
<dbReference type="RefSeq" id="WP_067858400.1">
    <property type="nucleotide sequence ID" value="NZ_JBJZOV010000013.1"/>
</dbReference>
<feature type="DNA-binding region" description="H-T-H motif" evidence="2">
    <location>
        <begin position="39"/>
        <end position="58"/>
    </location>
</feature>
<dbReference type="InterPro" id="IPR009057">
    <property type="entry name" value="Homeodomain-like_sf"/>
</dbReference>
<dbReference type="PATRIC" id="fig|59750.3.peg.4928"/>
<dbReference type="AlphaFoldDB" id="A0A132PCG8"/>
<dbReference type="Gene3D" id="1.10.357.10">
    <property type="entry name" value="Tetracycline Repressor, domain 2"/>
    <property type="match status" value="1"/>
</dbReference>
<evidence type="ECO:0000259" key="3">
    <source>
        <dbReference type="PROSITE" id="PS50977"/>
    </source>
</evidence>
<proteinExistence type="predicted"/>
<keyword evidence="1 2" id="KW-0238">DNA-binding</keyword>
<dbReference type="EMBL" id="LGTW01000032">
    <property type="protein sequence ID" value="KWX20023.1"/>
    <property type="molecule type" value="Genomic_DNA"/>
</dbReference>
<protein>
    <submittedName>
        <fullName evidence="4">TetR family transcriptional regulator</fullName>
    </submittedName>
</protein>
<dbReference type="SUPFAM" id="SSF46689">
    <property type="entry name" value="Homeodomain-like"/>
    <property type="match status" value="1"/>
</dbReference>
<evidence type="ECO:0000256" key="2">
    <source>
        <dbReference type="PROSITE-ProRule" id="PRU00335"/>
    </source>
</evidence>
<evidence type="ECO:0000256" key="1">
    <source>
        <dbReference type="ARBA" id="ARBA00023125"/>
    </source>
</evidence>
<keyword evidence="5" id="KW-1185">Reference proteome</keyword>
<organism evidence="4 5">
    <name type="scientific">Mycolicibacterium wolinskyi</name>
    <dbReference type="NCBI Taxonomy" id="59750"/>
    <lineage>
        <taxon>Bacteria</taxon>
        <taxon>Bacillati</taxon>
        <taxon>Actinomycetota</taxon>
        <taxon>Actinomycetes</taxon>
        <taxon>Mycobacteriales</taxon>
        <taxon>Mycobacteriaceae</taxon>
        <taxon>Mycolicibacterium</taxon>
    </lineage>
</organism>
<feature type="domain" description="HTH tetR-type" evidence="3">
    <location>
        <begin position="17"/>
        <end position="76"/>
    </location>
</feature>
<dbReference type="GO" id="GO:0003677">
    <property type="term" value="F:DNA binding"/>
    <property type="evidence" value="ECO:0007669"/>
    <property type="project" value="UniProtKB-UniRule"/>
</dbReference>
<dbReference type="Proteomes" id="UP000070612">
    <property type="component" value="Unassembled WGS sequence"/>
</dbReference>
<dbReference type="InterPro" id="IPR001647">
    <property type="entry name" value="HTH_TetR"/>
</dbReference>
<reference evidence="4 5" key="1">
    <citation type="submission" date="2015-07" db="EMBL/GenBank/DDBJ databases">
        <title>A draft genome sequence of Mycobacterium wolinskyi.</title>
        <authorList>
            <person name="de Man T.J."/>
            <person name="Perry K.A."/>
            <person name="Coulliette A.D."/>
            <person name="Jensen B."/>
            <person name="Toney N.C."/>
            <person name="Limbago B.M."/>
            <person name="Noble-Wang J."/>
        </authorList>
    </citation>
    <scope>NUCLEOTIDE SEQUENCE [LARGE SCALE GENOMIC DNA]</scope>
    <source>
        <strain evidence="4 5">CDC_01</strain>
    </source>
</reference>
<accession>A0A132PCG8</accession>
<evidence type="ECO:0000313" key="5">
    <source>
        <dbReference type="Proteomes" id="UP000070612"/>
    </source>
</evidence>
<name>A0A132PCG8_9MYCO</name>
<gene>
    <name evidence="4" type="ORF">AFM11_32990</name>
</gene>
<comment type="caution">
    <text evidence="4">The sequence shown here is derived from an EMBL/GenBank/DDBJ whole genome shotgun (WGS) entry which is preliminary data.</text>
</comment>